<evidence type="ECO:0000256" key="3">
    <source>
        <dbReference type="SAM" id="MobiDB-lite"/>
    </source>
</evidence>
<proteinExistence type="predicted"/>
<dbReference type="HOGENOM" id="CLU_017779_0_0_5"/>
<dbReference type="SUPFAM" id="SSF55103">
    <property type="entry name" value="FAD-linked oxidases, C-terminal domain"/>
    <property type="match status" value="1"/>
</dbReference>
<organism evidence="5 6">
    <name type="scientific">Phenylobacterium zucineum (strain HLK1)</name>
    <dbReference type="NCBI Taxonomy" id="450851"/>
    <lineage>
        <taxon>Bacteria</taxon>
        <taxon>Pseudomonadati</taxon>
        <taxon>Pseudomonadota</taxon>
        <taxon>Alphaproteobacteria</taxon>
        <taxon>Caulobacterales</taxon>
        <taxon>Caulobacteraceae</taxon>
        <taxon>Phenylobacterium</taxon>
    </lineage>
</organism>
<dbReference type="GO" id="GO:0003824">
    <property type="term" value="F:catalytic activity"/>
    <property type="evidence" value="ECO:0007669"/>
    <property type="project" value="InterPro"/>
</dbReference>
<name>B4R9G9_PHEZH</name>
<dbReference type="EMBL" id="CP000747">
    <property type="protein sequence ID" value="ACG79429.1"/>
    <property type="molecule type" value="Genomic_DNA"/>
</dbReference>
<dbReference type="Proteomes" id="UP000001868">
    <property type="component" value="Chromosome"/>
</dbReference>
<dbReference type="InterPro" id="IPR006094">
    <property type="entry name" value="Oxid_FAD_bind_N"/>
</dbReference>
<dbReference type="PROSITE" id="PS51387">
    <property type="entry name" value="FAD_PCMH"/>
    <property type="match status" value="1"/>
</dbReference>
<accession>B4R9G9</accession>
<keyword evidence="1" id="KW-0285">Flavoprotein</keyword>
<dbReference type="Gene3D" id="3.30.465.10">
    <property type="match status" value="1"/>
</dbReference>
<keyword evidence="2" id="KW-0274">FAD</keyword>
<dbReference type="GO" id="GO:0071949">
    <property type="term" value="F:FAD binding"/>
    <property type="evidence" value="ECO:0007669"/>
    <property type="project" value="InterPro"/>
</dbReference>
<dbReference type="PANTHER" id="PTHR11748">
    <property type="entry name" value="D-LACTATE DEHYDROGENASE"/>
    <property type="match status" value="1"/>
</dbReference>
<dbReference type="Pfam" id="PF01565">
    <property type="entry name" value="FAD_binding_4"/>
    <property type="match status" value="1"/>
</dbReference>
<feature type="domain" description="FAD-binding PCMH-type" evidence="4">
    <location>
        <begin position="35"/>
        <end position="228"/>
    </location>
</feature>
<keyword evidence="6" id="KW-1185">Reference proteome</keyword>
<dbReference type="InterPro" id="IPR016164">
    <property type="entry name" value="FAD-linked_Oxase-like_C"/>
</dbReference>
<gene>
    <name evidence="5" type="ordered locus">PHZ_c3020</name>
</gene>
<dbReference type="SUPFAM" id="SSF56176">
    <property type="entry name" value="FAD-binding/transporter-associated domain-like"/>
    <property type="match status" value="1"/>
</dbReference>
<evidence type="ECO:0000313" key="5">
    <source>
        <dbReference type="EMBL" id="ACG79429.1"/>
    </source>
</evidence>
<evidence type="ECO:0000259" key="4">
    <source>
        <dbReference type="PROSITE" id="PS51387"/>
    </source>
</evidence>
<dbReference type="PANTHER" id="PTHR11748:SF103">
    <property type="entry name" value="GLYCOLATE OXIDASE SUBUNIT GLCE"/>
    <property type="match status" value="1"/>
</dbReference>
<feature type="region of interest" description="Disordered" evidence="3">
    <location>
        <begin position="1"/>
        <end position="37"/>
    </location>
</feature>
<dbReference type="AlphaFoldDB" id="B4R9G9"/>
<dbReference type="KEGG" id="pzu:PHZ_c3020"/>
<sequence length="432" mass="45227">MRLRPGAAAQPRQGVPHPAPLRRARPHARPPREARLPRPAEVLMAAAAIQARPPQSAEDVQQVVSEAAAHGRRIEVVGGGTKRAVGGAPADLTLSLAGLDKVVDYQPDELVLTAQAGARLADIERLLAGHGQMLAFEPPRWTGLLGASGEPTLGGSLAANLSGPRRIRAGAARDHFLGFQAVSGRGEMFKAGGKVVKNVTGYDLMKLMAGSWGTLAVLTEVTVKVLPAPRDETTVLLFGLSDAQAVAAMAQAMNGPFEVSGAAHLPPPAAARPPLAAEMAVTALRLEGFEASVAARAEALAAALKPHGRFERLDPAHSREFWGQVREVEAFVPDPRPLWRLSLPPASGWKAVEALPGEALYDWAGGLAWLLTEAEPAQVWAAARAFGGHALKVRGPGPAFEPLAGPLADLSARVKAAFDPLHVLNPGRMAAA</sequence>
<dbReference type="InterPro" id="IPR016169">
    <property type="entry name" value="FAD-bd_PCMH_sub2"/>
</dbReference>
<dbReference type="eggNOG" id="COG0277">
    <property type="taxonomic scope" value="Bacteria"/>
</dbReference>
<evidence type="ECO:0000256" key="2">
    <source>
        <dbReference type="ARBA" id="ARBA00022827"/>
    </source>
</evidence>
<evidence type="ECO:0000313" key="6">
    <source>
        <dbReference type="Proteomes" id="UP000001868"/>
    </source>
</evidence>
<dbReference type="InterPro" id="IPR016166">
    <property type="entry name" value="FAD-bd_PCMH"/>
</dbReference>
<dbReference type="NCBIfam" id="NF008439">
    <property type="entry name" value="PRK11282.1"/>
    <property type="match status" value="1"/>
</dbReference>
<reference evidence="5 6" key="1">
    <citation type="journal article" date="2008" name="BMC Genomics">
        <title>Complete genome of Phenylobacterium zucineum - a novel facultative intracellular bacterium isolated from human erythroleukemia cell line K562.</title>
        <authorList>
            <person name="Luo Y."/>
            <person name="Xu X."/>
            <person name="Ding Z."/>
            <person name="Liu Z."/>
            <person name="Zhang B."/>
            <person name="Yan Z."/>
            <person name="Sun J."/>
            <person name="Hu S."/>
            <person name="Hu X."/>
        </authorList>
    </citation>
    <scope>NUCLEOTIDE SEQUENCE [LARGE SCALE GENOMIC DNA]</scope>
    <source>
        <strain evidence="5 6">HLK1</strain>
    </source>
</reference>
<evidence type="ECO:0000256" key="1">
    <source>
        <dbReference type="ARBA" id="ARBA00022630"/>
    </source>
</evidence>
<feature type="compositionally biased region" description="Basic residues" evidence="3">
    <location>
        <begin position="20"/>
        <end position="29"/>
    </location>
</feature>
<dbReference type="STRING" id="450851.PHZ_c3020"/>
<dbReference type="InterPro" id="IPR036318">
    <property type="entry name" value="FAD-bd_PCMH-like_sf"/>
</dbReference>
<protein>
    <submittedName>
        <fullName evidence="5">FAD/FMN-containing dehydrogenase</fullName>
    </submittedName>
</protein>